<dbReference type="PANTHER" id="PTHR30294">
    <property type="entry name" value="MEMBRANE COMPONENT OF ABC TRANSPORTER YHHJ-RELATED"/>
    <property type="match status" value="1"/>
</dbReference>
<dbReference type="InterPro" id="IPR047817">
    <property type="entry name" value="ABC2_TM_bact-type"/>
</dbReference>
<dbReference type="EMBL" id="PSPG01000015">
    <property type="protein sequence ID" value="PXF20895.1"/>
    <property type="molecule type" value="Genomic_DNA"/>
</dbReference>
<keyword evidence="7 8" id="KW-0472">Membrane</keyword>
<dbReference type="InterPro" id="IPR051449">
    <property type="entry name" value="ABC-2_transporter_component"/>
</dbReference>
<proteinExistence type="inferred from homology"/>
<dbReference type="PRINTS" id="PR00164">
    <property type="entry name" value="ABC2TRNSPORT"/>
</dbReference>
<protein>
    <recommendedName>
        <fullName evidence="9">ABC transmembrane type-2 domain-containing protein</fullName>
    </recommendedName>
</protein>
<keyword evidence="5 8" id="KW-0812">Transmembrane</keyword>
<dbReference type="PANTHER" id="PTHR30294:SF38">
    <property type="entry name" value="TRANSPORT PERMEASE PROTEIN"/>
    <property type="match status" value="1"/>
</dbReference>
<dbReference type="AlphaFoldDB" id="A0A2V3HPC4"/>
<comment type="subcellular location">
    <subcellularLocation>
        <location evidence="1">Cell membrane</location>
        <topology evidence="1">Multi-pass membrane protein</topology>
    </subcellularLocation>
</comment>
<evidence type="ECO:0000313" key="11">
    <source>
        <dbReference type="Proteomes" id="UP000248161"/>
    </source>
</evidence>
<reference evidence="10 11" key="1">
    <citation type="journal article" date="2015" name="Nat. Commun.">
        <title>Genomic and transcriptomic evidence for scavenging of diverse organic compounds by widespread deep-sea archaea.</title>
        <authorList>
            <person name="Li M."/>
            <person name="Baker B.J."/>
            <person name="Anantharaman K."/>
            <person name="Jain S."/>
            <person name="Breier J.A."/>
            <person name="Dick G.J."/>
        </authorList>
    </citation>
    <scope>NUCLEOTIDE SEQUENCE [LARGE SCALE GENOMIC DNA]</scope>
    <source>
        <strain evidence="10">Cayman_51_deep</strain>
    </source>
</reference>
<evidence type="ECO:0000256" key="4">
    <source>
        <dbReference type="ARBA" id="ARBA00022475"/>
    </source>
</evidence>
<feature type="transmembrane region" description="Helical" evidence="8">
    <location>
        <begin position="327"/>
        <end position="346"/>
    </location>
</feature>
<feature type="domain" description="ABC transmembrane type-2" evidence="9">
    <location>
        <begin position="118"/>
        <end position="353"/>
    </location>
</feature>
<evidence type="ECO:0000259" key="9">
    <source>
        <dbReference type="PROSITE" id="PS51012"/>
    </source>
</evidence>
<evidence type="ECO:0000256" key="1">
    <source>
        <dbReference type="ARBA" id="ARBA00004651"/>
    </source>
</evidence>
<feature type="transmembrane region" description="Helical" evidence="8">
    <location>
        <begin position="159"/>
        <end position="182"/>
    </location>
</feature>
<evidence type="ECO:0000256" key="3">
    <source>
        <dbReference type="ARBA" id="ARBA00022448"/>
    </source>
</evidence>
<comment type="caution">
    <text evidence="10">The sequence shown here is derived from an EMBL/GenBank/DDBJ whole genome shotgun (WGS) entry which is preliminary data.</text>
</comment>
<dbReference type="GO" id="GO:0043190">
    <property type="term" value="C:ATP-binding cassette (ABC) transporter complex"/>
    <property type="evidence" value="ECO:0007669"/>
    <property type="project" value="InterPro"/>
</dbReference>
<feature type="transmembrane region" description="Helical" evidence="8">
    <location>
        <begin position="272"/>
        <end position="290"/>
    </location>
</feature>
<dbReference type="Pfam" id="PF12698">
    <property type="entry name" value="ABC2_membrane_3"/>
    <property type="match status" value="1"/>
</dbReference>
<keyword evidence="6 8" id="KW-1133">Transmembrane helix</keyword>
<keyword evidence="4" id="KW-1003">Cell membrane</keyword>
<dbReference type="GO" id="GO:0140359">
    <property type="term" value="F:ABC-type transporter activity"/>
    <property type="evidence" value="ECO:0007669"/>
    <property type="project" value="InterPro"/>
</dbReference>
<dbReference type="InterPro" id="IPR013525">
    <property type="entry name" value="ABC2_TM"/>
</dbReference>
<evidence type="ECO:0000256" key="7">
    <source>
        <dbReference type="ARBA" id="ARBA00023136"/>
    </source>
</evidence>
<accession>A0A2V3HPC4</accession>
<keyword evidence="3" id="KW-0813">Transport</keyword>
<evidence type="ECO:0000313" key="10">
    <source>
        <dbReference type="EMBL" id="PXF20895.1"/>
    </source>
</evidence>
<evidence type="ECO:0000256" key="8">
    <source>
        <dbReference type="SAM" id="Phobius"/>
    </source>
</evidence>
<evidence type="ECO:0000256" key="2">
    <source>
        <dbReference type="ARBA" id="ARBA00007783"/>
    </source>
</evidence>
<dbReference type="InterPro" id="IPR000412">
    <property type="entry name" value="ABC_2_transport"/>
</dbReference>
<organism evidence="10 11">
    <name type="scientific">Candidatus Thalassarchaeum betae</name>
    <dbReference type="NCBI Taxonomy" id="2599289"/>
    <lineage>
        <taxon>Archaea</taxon>
        <taxon>Methanobacteriati</taxon>
        <taxon>Thermoplasmatota</taxon>
        <taxon>Candidatus Poseidoniia</taxon>
        <taxon>Candidatus Poseidoniales</taxon>
        <taxon>Candidatus Thalassarchaeaceae</taxon>
        <taxon>Candidatus Thalassarchaeum</taxon>
    </lineage>
</organism>
<sequence>MKMERVHAIGARKFASLRRDKQMFGFIVLMPAIQIILFGIAIGQTPYDLDFGVIDESDGALQGVETGLAASHALIIHEYDTVADARADIEEGAIWGALLLTEEGQLELHLDNSNQQVSNTILIEVRNAMEAALAEQGASLPMEIADPVFGERDPSFIDFLAPGIITLVCFMFSTILTTIAFVGERYDGTLDRVFAAGTKPSEVLLGHMGAFSTILIGQVLVVIGIAVFAFDTPVNGNPIILFLLALMLGWAAMCLGLLISSKAKSEFQGVQLNMPILFTVLLLSGILWPVEALPEWIQPVSYALPTTWTAEAFRSIMIRGWGLESTVVLTAFAFDAVFAVVMLGIASRTLRVQE</sequence>
<comment type="similarity">
    <text evidence="2">Belongs to the ABC-2 integral membrane protein family.</text>
</comment>
<dbReference type="PROSITE" id="PS51012">
    <property type="entry name" value="ABC_TM2"/>
    <property type="match status" value="1"/>
</dbReference>
<name>A0A2V3HPC4_9ARCH</name>
<feature type="transmembrane region" description="Helical" evidence="8">
    <location>
        <begin position="23"/>
        <end position="42"/>
    </location>
</feature>
<feature type="transmembrane region" description="Helical" evidence="8">
    <location>
        <begin position="203"/>
        <end position="227"/>
    </location>
</feature>
<gene>
    <name evidence="10" type="ORF">CXX69_06345</name>
</gene>
<evidence type="ECO:0000256" key="6">
    <source>
        <dbReference type="ARBA" id="ARBA00022989"/>
    </source>
</evidence>
<evidence type="ECO:0000256" key="5">
    <source>
        <dbReference type="ARBA" id="ARBA00022692"/>
    </source>
</evidence>
<dbReference type="Proteomes" id="UP000248161">
    <property type="component" value="Unassembled WGS sequence"/>
</dbReference>
<feature type="transmembrane region" description="Helical" evidence="8">
    <location>
        <begin position="239"/>
        <end position="260"/>
    </location>
</feature>